<gene>
    <name evidence="2" type="ORF">LWI28_012462</name>
</gene>
<organism evidence="2 3">
    <name type="scientific">Acer negundo</name>
    <name type="common">Box elder</name>
    <dbReference type="NCBI Taxonomy" id="4023"/>
    <lineage>
        <taxon>Eukaryota</taxon>
        <taxon>Viridiplantae</taxon>
        <taxon>Streptophyta</taxon>
        <taxon>Embryophyta</taxon>
        <taxon>Tracheophyta</taxon>
        <taxon>Spermatophyta</taxon>
        <taxon>Magnoliopsida</taxon>
        <taxon>eudicotyledons</taxon>
        <taxon>Gunneridae</taxon>
        <taxon>Pentapetalae</taxon>
        <taxon>rosids</taxon>
        <taxon>malvids</taxon>
        <taxon>Sapindales</taxon>
        <taxon>Sapindaceae</taxon>
        <taxon>Hippocastanoideae</taxon>
        <taxon>Acereae</taxon>
        <taxon>Acer</taxon>
    </lineage>
</organism>
<feature type="region of interest" description="Disordered" evidence="1">
    <location>
        <begin position="1"/>
        <end position="24"/>
    </location>
</feature>
<name>A0AAD5ITU6_ACENE</name>
<proteinExistence type="predicted"/>
<evidence type="ECO:0000313" key="3">
    <source>
        <dbReference type="Proteomes" id="UP001064489"/>
    </source>
</evidence>
<reference evidence="2" key="2">
    <citation type="submission" date="2023-02" db="EMBL/GenBank/DDBJ databases">
        <authorList>
            <person name="Swenson N.G."/>
            <person name="Wegrzyn J.L."/>
            <person name="Mcevoy S.L."/>
        </authorList>
    </citation>
    <scope>NUCLEOTIDE SEQUENCE</scope>
    <source>
        <strain evidence="2">91603</strain>
        <tissue evidence="2">Leaf</tissue>
    </source>
</reference>
<dbReference type="AlphaFoldDB" id="A0AAD5ITU6"/>
<evidence type="ECO:0000313" key="2">
    <source>
        <dbReference type="EMBL" id="KAI9177215.1"/>
    </source>
</evidence>
<accession>A0AAD5ITU6</accession>
<sequence>MATPPKPVDSLDELFDTENRPQSKVHPFNREIGVVRRATPRGVPFRLNVGVKEDEDDDEEKGIPTGIPLRHTIILPYEDRVIINSICTTDTLAHLRKEYQIPYVITLTFPHRGYDVYNPVKCEVPIHVATFECGLRLTLHPTLRRLLVALGLAPL</sequence>
<keyword evidence="3" id="KW-1185">Reference proteome</keyword>
<reference evidence="2" key="1">
    <citation type="journal article" date="2022" name="Plant J.">
        <title>Strategies of tolerance reflected in two North American maple genomes.</title>
        <authorList>
            <person name="McEvoy S.L."/>
            <person name="Sezen U.U."/>
            <person name="Trouern-Trend A."/>
            <person name="McMahon S.M."/>
            <person name="Schaberg P.G."/>
            <person name="Yang J."/>
            <person name="Wegrzyn J.L."/>
            <person name="Swenson N.G."/>
        </authorList>
    </citation>
    <scope>NUCLEOTIDE SEQUENCE</scope>
    <source>
        <strain evidence="2">91603</strain>
    </source>
</reference>
<protein>
    <submittedName>
        <fullName evidence="2">Uncharacterized protein</fullName>
    </submittedName>
</protein>
<dbReference type="EMBL" id="JAJSOW010000102">
    <property type="protein sequence ID" value="KAI9177215.1"/>
    <property type="molecule type" value="Genomic_DNA"/>
</dbReference>
<comment type="caution">
    <text evidence="2">The sequence shown here is derived from an EMBL/GenBank/DDBJ whole genome shotgun (WGS) entry which is preliminary data.</text>
</comment>
<dbReference type="Proteomes" id="UP001064489">
    <property type="component" value="Chromosome 5"/>
</dbReference>
<evidence type="ECO:0000256" key="1">
    <source>
        <dbReference type="SAM" id="MobiDB-lite"/>
    </source>
</evidence>